<feature type="domain" description="Zinc finger DksA/TraR C4-type" evidence="5">
    <location>
        <begin position="35"/>
        <end position="69"/>
    </location>
</feature>
<dbReference type="PROSITE" id="PS51128">
    <property type="entry name" value="ZF_DKSA_2"/>
    <property type="match status" value="1"/>
</dbReference>
<evidence type="ECO:0000256" key="2">
    <source>
        <dbReference type="ARBA" id="ARBA00022771"/>
    </source>
</evidence>
<evidence type="ECO:0000313" key="7">
    <source>
        <dbReference type="Proteomes" id="UP000286680"/>
    </source>
</evidence>
<keyword evidence="1" id="KW-0479">Metal-binding</keyword>
<sequence length="73" mass="8571">MDQFDRAQKLEQMHRDKAIKAAKRRPSEQPMFVEGIQVCIDCLDDIDPARLKHIPDAVRCISCQQDYERRKGQ</sequence>
<dbReference type="EMBL" id="PIPS01000001">
    <property type="protein sequence ID" value="RUO44959.1"/>
    <property type="molecule type" value="Genomic_DNA"/>
</dbReference>
<dbReference type="Pfam" id="PF01258">
    <property type="entry name" value="zf-dskA_traR"/>
    <property type="match status" value="1"/>
</dbReference>
<name>A0AA94JDN6_9GAMM</name>
<keyword evidence="2" id="KW-0863">Zinc-finger</keyword>
<evidence type="ECO:0000256" key="1">
    <source>
        <dbReference type="ARBA" id="ARBA00022723"/>
    </source>
</evidence>
<reference evidence="7" key="1">
    <citation type="journal article" date="2018" name="Front. Microbiol.">
        <title>Genome-Based Analysis Reveals the Taxonomy and Diversity of the Family Idiomarinaceae.</title>
        <authorList>
            <person name="Liu Y."/>
            <person name="Lai Q."/>
            <person name="Shao Z."/>
        </authorList>
    </citation>
    <scope>NUCLEOTIDE SEQUENCE [LARGE SCALE GENOMIC DNA]</scope>
    <source>
        <strain evidence="7">SN-14</strain>
    </source>
</reference>
<dbReference type="SUPFAM" id="SSF57716">
    <property type="entry name" value="Glucocorticoid receptor-like (DNA-binding domain)"/>
    <property type="match status" value="1"/>
</dbReference>
<proteinExistence type="predicted"/>
<accession>A0AA94JDN6</accession>
<feature type="zinc finger region" description="dksA C4-type" evidence="4">
    <location>
        <begin position="39"/>
        <end position="63"/>
    </location>
</feature>
<comment type="caution">
    <text evidence="6">The sequence shown here is derived from an EMBL/GenBank/DDBJ whole genome shotgun (WGS) entry which is preliminary data.</text>
</comment>
<keyword evidence="7" id="KW-1185">Reference proteome</keyword>
<dbReference type="GO" id="GO:0008270">
    <property type="term" value="F:zinc ion binding"/>
    <property type="evidence" value="ECO:0007669"/>
    <property type="project" value="UniProtKB-KW"/>
</dbReference>
<dbReference type="Gene3D" id="1.20.120.910">
    <property type="entry name" value="DksA, coiled-coil domain"/>
    <property type="match status" value="1"/>
</dbReference>
<organism evidence="6 7">
    <name type="scientific">Idiomarina aquatica</name>
    <dbReference type="NCBI Taxonomy" id="1327752"/>
    <lineage>
        <taxon>Bacteria</taxon>
        <taxon>Pseudomonadati</taxon>
        <taxon>Pseudomonadota</taxon>
        <taxon>Gammaproteobacteria</taxon>
        <taxon>Alteromonadales</taxon>
        <taxon>Idiomarinaceae</taxon>
        <taxon>Idiomarina</taxon>
    </lineage>
</organism>
<evidence type="ECO:0000313" key="6">
    <source>
        <dbReference type="EMBL" id="RUO44959.1"/>
    </source>
</evidence>
<gene>
    <name evidence="6" type="ORF">CWE23_02725</name>
</gene>
<dbReference type="RefSeq" id="WP_126819327.1">
    <property type="nucleotide sequence ID" value="NZ_PIPS01000001.1"/>
</dbReference>
<dbReference type="Proteomes" id="UP000286680">
    <property type="component" value="Unassembled WGS sequence"/>
</dbReference>
<protein>
    <submittedName>
        <fullName evidence="6">Conjugal transfer protein TraR</fullName>
    </submittedName>
</protein>
<dbReference type="AlphaFoldDB" id="A0AA94JDN6"/>
<evidence type="ECO:0000256" key="4">
    <source>
        <dbReference type="PROSITE-ProRule" id="PRU00510"/>
    </source>
</evidence>
<dbReference type="InterPro" id="IPR000962">
    <property type="entry name" value="Znf_DskA_TraR"/>
</dbReference>
<keyword evidence="3" id="KW-0862">Zinc</keyword>
<evidence type="ECO:0000259" key="5">
    <source>
        <dbReference type="Pfam" id="PF01258"/>
    </source>
</evidence>
<evidence type="ECO:0000256" key="3">
    <source>
        <dbReference type="ARBA" id="ARBA00022833"/>
    </source>
</evidence>